<organism evidence="2 3">
    <name type="scientific">Pedobacter psychroterrae</name>
    <dbReference type="NCBI Taxonomy" id="2530453"/>
    <lineage>
        <taxon>Bacteria</taxon>
        <taxon>Pseudomonadati</taxon>
        <taxon>Bacteroidota</taxon>
        <taxon>Sphingobacteriia</taxon>
        <taxon>Sphingobacteriales</taxon>
        <taxon>Sphingobacteriaceae</taxon>
        <taxon>Pedobacter</taxon>
    </lineage>
</organism>
<dbReference type="Proteomes" id="UP000293347">
    <property type="component" value="Unassembled WGS sequence"/>
</dbReference>
<reference evidence="2 3" key="1">
    <citation type="submission" date="2019-02" db="EMBL/GenBank/DDBJ databases">
        <title>Pedobacter sp. RP-1-14 sp. nov., isolated from Arctic soil.</title>
        <authorList>
            <person name="Dahal R.H."/>
        </authorList>
    </citation>
    <scope>NUCLEOTIDE SEQUENCE [LARGE SCALE GENOMIC DNA]</scope>
    <source>
        <strain evidence="2 3">RP-1-14</strain>
    </source>
</reference>
<keyword evidence="1" id="KW-1133">Transmembrane helix</keyword>
<dbReference type="EMBL" id="SJSL01000002">
    <property type="protein sequence ID" value="TCD01491.1"/>
    <property type="molecule type" value="Genomic_DNA"/>
</dbReference>
<evidence type="ECO:0000313" key="3">
    <source>
        <dbReference type="Proteomes" id="UP000293347"/>
    </source>
</evidence>
<accession>A0A4R0NL56</accession>
<evidence type="ECO:0000256" key="1">
    <source>
        <dbReference type="SAM" id="Phobius"/>
    </source>
</evidence>
<sequence>MSNQITQAQDGHNQEPVYPRIYIPDYTDEFKFLNRQIQQFLESDHYQVLNATALRMEKYAKSIPLVFDVKNHHHFEWGSKTLMFLIIGCVLSTFGSIYFGVNRDNELKKVNARNLALQQQSARNADEAQYFYLVRGHYPEIVKQINKRIAQDSIGYLKAADEKIKAQNLKKRK</sequence>
<dbReference type="AlphaFoldDB" id="A0A4R0NL56"/>
<evidence type="ECO:0000313" key="2">
    <source>
        <dbReference type="EMBL" id="TCD01491.1"/>
    </source>
</evidence>
<keyword evidence="1" id="KW-0472">Membrane</keyword>
<dbReference type="OrthoDB" id="769779at2"/>
<name>A0A4R0NL56_9SPHI</name>
<keyword evidence="1" id="KW-0812">Transmembrane</keyword>
<protein>
    <submittedName>
        <fullName evidence="2">Uncharacterized protein</fullName>
    </submittedName>
</protein>
<feature type="transmembrane region" description="Helical" evidence="1">
    <location>
        <begin position="82"/>
        <end position="101"/>
    </location>
</feature>
<keyword evidence="3" id="KW-1185">Reference proteome</keyword>
<gene>
    <name evidence="2" type="ORF">EZ437_12195</name>
</gene>
<proteinExistence type="predicted"/>
<comment type="caution">
    <text evidence="2">The sequence shown here is derived from an EMBL/GenBank/DDBJ whole genome shotgun (WGS) entry which is preliminary data.</text>
</comment>
<dbReference type="RefSeq" id="WP_131596291.1">
    <property type="nucleotide sequence ID" value="NZ_SJSL01000002.1"/>
</dbReference>